<dbReference type="PROSITE" id="PS50011">
    <property type="entry name" value="PROTEIN_KINASE_DOM"/>
    <property type="match status" value="1"/>
</dbReference>
<evidence type="ECO:0000256" key="1">
    <source>
        <dbReference type="SAM" id="MobiDB-lite"/>
    </source>
</evidence>
<dbReference type="InterPro" id="IPR011009">
    <property type="entry name" value="Kinase-like_dom_sf"/>
</dbReference>
<accession>A0A7S3KWM9</accession>
<dbReference type="PANTHER" id="PTHR44167">
    <property type="entry name" value="OVARIAN-SPECIFIC SERINE/THREONINE-PROTEIN KINASE LOK-RELATED"/>
    <property type="match status" value="1"/>
</dbReference>
<dbReference type="Gene3D" id="1.10.510.10">
    <property type="entry name" value="Transferase(Phosphotransferase) domain 1"/>
    <property type="match status" value="1"/>
</dbReference>
<dbReference type="Pfam" id="PF00069">
    <property type="entry name" value="Pkinase"/>
    <property type="match status" value="1"/>
</dbReference>
<evidence type="ECO:0000259" key="2">
    <source>
        <dbReference type="PROSITE" id="PS50011"/>
    </source>
</evidence>
<dbReference type="SUPFAM" id="SSF56112">
    <property type="entry name" value="Protein kinase-like (PK-like)"/>
    <property type="match status" value="1"/>
</dbReference>
<dbReference type="GO" id="GO:0004674">
    <property type="term" value="F:protein serine/threonine kinase activity"/>
    <property type="evidence" value="ECO:0007669"/>
    <property type="project" value="TreeGrafter"/>
</dbReference>
<gene>
    <name evidence="3" type="ORF">ACOF00016_LOCUS1370</name>
</gene>
<proteinExistence type="predicted"/>
<feature type="domain" description="Protein kinase" evidence="2">
    <location>
        <begin position="185"/>
        <end position="513"/>
    </location>
</feature>
<feature type="compositionally biased region" description="Polar residues" evidence="1">
    <location>
        <begin position="1"/>
        <end position="10"/>
    </location>
</feature>
<dbReference type="SMART" id="SM00220">
    <property type="entry name" value="S_TKc"/>
    <property type="match status" value="1"/>
</dbReference>
<reference evidence="3" key="1">
    <citation type="submission" date="2021-01" db="EMBL/GenBank/DDBJ databases">
        <authorList>
            <person name="Corre E."/>
            <person name="Pelletier E."/>
            <person name="Niang G."/>
            <person name="Scheremetjew M."/>
            <person name="Finn R."/>
            <person name="Kale V."/>
            <person name="Holt S."/>
            <person name="Cochrane G."/>
            <person name="Meng A."/>
            <person name="Brown T."/>
            <person name="Cohen L."/>
        </authorList>
    </citation>
    <scope>NUCLEOTIDE SEQUENCE</scope>
    <source>
        <strain evidence="3">CCMP127</strain>
    </source>
</reference>
<dbReference type="GO" id="GO:0044773">
    <property type="term" value="P:mitotic DNA damage checkpoint signaling"/>
    <property type="evidence" value="ECO:0007669"/>
    <property type="project" value="TreeGrafter"/>
</dbReference>
<name>A0A7S3KWM9_9STRA</name>
<dbReference type="GO" id="GO:0005737">
    <property type="term" value="C:cytoplasm"/>
    <property type="evidence" value="ECO:0007669"/>
    <property type="project" value="TreeGrafter"/>
</dbReference>
<dbReference type="GO" id="GO:0005634">
    <property type="term" value="C:nucleus"/>
    <property type="evidence" value="ECO:0007669"/>
    <property type="project" value="TreeGrafter"/>
</dbReference>
<dbReference type="GO" id="GO:0005524">
    <property type="term" value="F:ATP binding"/>
    <property type="evidence" value="ECO:0007669"/>
    <property type="project" value="InterPro"/>
</dbReference>
<dbReference type="InterPro" id="IPR000719">
    <property type="entry name" value="Prot_kinase_dom"/>
</dbReference>
<organism evidence="3">
    <name type="scientific">Amphora coffeiformis</name>
    <dbReference type="NCBI Taxonomy" id="265554"/>
    <lineage>
        <taxon>Eukaryota</taxon>
        <taxon>Sar</taxon>
        <taxon>Stramenopiles</taxon>
        <taxon>Ochrophyta</taxon>
        <taxon>Bacillariophyta</taxon>
        <taxon>Bacillariophyceae</taxon>
        <taxon>Bacillariophycidae</taxon>
        <taxon>Thalassiophysales</taxon>
        <taxon>Catenulaceae</taxon>
        <taxon>Amphora</taxon>
    </lineage>
</organism>
<feature type="region of interest" description="Disordered" evidence="1">
    <location>
        <begin position="1"/>
        <end position="32"/>
    </location>
</feature>
<dbReference type="EMBL" id="HBIM01001569">
    <property type="protein sequence ID" value="CAE0403147.1"/>
    <property type="molecule type" value="Transcribed_RNA"/>
</dbReference>
<evidence type="ECO:0000313" key="3">
    <source>
        <dbReference type="EMBL" id="CAE0403147.1"/>
    </source>
</evidence>
<protein>
    <recommendedName>
        <fullName evidence="2">Protein kinase domain-containing protein</fullName>
    </recommendedName>
</protein>
<dbReference type="AlphaFoldDB" id="A0A7S3KWM9"/>
<dbReference type="PANTHER" id="PTHR44167:SF24">
    <property type="entry name" value="SERINE_THREONINE-PROTEIN KINASE CHK2"/>
    <property type="match status" value="1"/>
</dbReference>
<sequence>MKRAASQSASTDDDNMMHNEDETTTEDSPQRHDCALTVIRSLTEPCLFPPTLDELHDALTVPWNIRVPISSTDHATRQNWSSQKQTTLFHRMFDWEPSDETSTASIGQYFSFGTSFLLSPWQDVGKSLKQLLMNEVACRNKGEYFILSSQGLDLFIATGPNFPESWFSEVVIPHVEGDRVLDSHYYLLRCHQDKAANKLVLGYHCHAANPQDDSHTFPTFHIVHEILLRDEDWRLQACVVVTNLARILRCLKDYAVPLIWKNSTKLRLVTSEGQDGVPEIYWIQKSYVSDRICPVFHATVGNMIDMYGALEKAKIPHTDRLVSVEHDRDRTICKFAPVGRTYPPMNIEELLDALICVSETLIAMHSLGIMHRDIRWANIFHAIQGGSSQNDPVYFTREWVLFDFEFAAMAPQSAFAAHTLTPGNHAPEMVDTDSETHSESHGTAVDIWGLGYLMQHAFVDVPVSHKSDLEQLQSDCLETNPTLRPKATECLERLLSLQARPRSKEVHFEHMKITTK</sequence>